<dbReference type="Gene3D" id="3.80.10.10">
    <property type="entry name" value="Ribonuclease Inhibitor"/>
    <property type="match status" value="1"/>
</dbReference>
<reference evidence="7" key="2">
    <citation type="submission" date="2025-08" db="UniProtKB">
        <authorList>
            <consortium name="RefSeq"/>
        </authorList>
    </citation>
    <scope>IDENTIFICATION</scope>
    <source>
        <tissue evidence="7">Leaf</tissue>
    </source>
</reference>
<dbReference type="PRINTS" id="PR00364">
    <property type="entry name" value="DISEASERSIST"/>
</dbReference>
<dbReference type="PANTHER" id="PTHR36766">
    <property type="entry name" value="PLANT BROAD-SPECTRUM MILDEW RESISTANCE PROTEIN RPW8"/>
    <property type="match status" value="1"/>
</dbReference>
<reference evidence="6" key="1">
    <citation type="journal article" date="2021" name="Nat. Commun.">
        <title>Genomic analyses provide insights into spinach domestication and the genetic basis of agronomic traits.</title>
        <authorList>
            <person name="Cai X."/>
            <person name="Sun X."/>
            <person name="Xu C."/>
            <person name="Sun H."/>
            <person name="Wang X."/>
            <person name="Ge C."/>
            <person name="Zhang Z."/>
            <person name="Wang Q."/>
            <person name="Fei Z."/>
            <person name="Jiao C."/>
            <person name="Wang Q."/>
        </authorList>
    </citation>
    <scope>NUCLEOTIDE SEQUENCE [LARGE SCALE GENOMIC DNA]</scope>
    <source>
        <strain evidence="6">cv. Varoflay</strain>
    </source>
</reference>
<dbReference type="PANTHER" id="PTHR36766:SF35">
    <property type="entry name" value="DISEASE RESISTANCE PROTEIN RGA3"/>
    <property type="match status" value="1"/>
</dbReference>
<dbReference type="SUPFAM" id="SSF52047">
    <property type="entry name" value="RNI-like"/>
    <property type="match status" value="1"/>
</dbReference>
<name>A0A9R0JUB8_SPIOL</name>
<dbReference type="RefSeq" id="XP_021846840.2">
    <property type="nucleotide sequence ID" value="XM_021991148.2"/>
</dbReference>
<dbReference type="Pfam" id="PF00931">
    <property type="entry name" value="NB-ARC"/>
    <property type="match status" value="1"/>
</dbReference>
<dbReference type="InterPro" id="IPR055414">
    <property type="entry name" value="LRR_R13L4/SHOC2-like"/>
</dbReference>
<dbReference type="Gene3D" id="1.10.8.430">
    <property type="entry name" value="Helical domain of apoptotic protease-activating factors"/>
    <property type="match status" value="1"/>
</dbReference>
<dbReference type="GO" id="GO:0006952">
    <property type="term" value="P:defense response"/>
    <property type="evidence" value="ECO:0007669"/>
    <property type="project" value="UniProtKB-KW"/>
</dbReference>
<evidence type="ECO:0000313" key="7">
    <source>
        <dbReference type="RefSeq" id="XP_021846840.2"/>
    </source>
</evidence>
<dbReference type="InterPro" id="IPR027417">
    <property type="entry name" value="P-loop_NTPase"/>
</dbReference>
<dbReference type="InterPro" id="IPR032675">
    <property type="entry name" value="LRR_dom_sf"/>
</dbReference>
<proteinExistence type="predicted"/>
<dbReference type="InterPro" id="IPR002182">
    <property type="entry name" value="NB-ARC"/>
</dbReference>
<gene>
    <name evidence="7" type="primary">LOC110786597</name>
</gene>
<keyword evidence="6" id="KW-1185">Reference proteome</keyword>
<evidence type="ECO:0000256" key="2">
    <source>
        <dbReference type="ARBA" id="ARBA00022821"/>
    </source>
</evidence>
<protein>
    <submittedName>
        <fullName evidence="7">Disease resistance protein RGA3</fullName>
    </submittedName>
</protein>
<organism evidence="6 7">
    <name type="scientific">Spinacia oleracea</name>
    <name type="common">Spinach</name>
    <dbReference type="NCBI Taxonomy" id="3562"/>
    <lineage>
        <taxon>Eukaryota</taxon>
        <taxon>Viridiplantae</taxon>
        <taxon>Streptophyta</taxon>
        <taxon>Embryophyta</taxon>
        <taxon>Tracheophyta</taxon>
        <taxon>Spermatophyta</taxon>
        <taxon>Magnoliopsida</taxon>
        <taxon>eudicotyledons</taxon>
        <taxon>Gunneridae</taxon>
        <taxon>Pentapetalae</taxon>
        <taxon>Caryophyllales</taxon>
        <taxon>Chenopodiaceae</taxon>
        <taxon>Chenopodioideae</taxon>
        <taxon>Anserineae</taxon>
        <taxon>Spinacia</taxon>
    </lineage>
</organism>
<feature type="chain" id="PRO_5046020425" evidence="3">
    <location>
        <begin position="30"/>
        <end position="575"/>
    </location>
</feature>
<dbReference type="InterPro" id="IPR001611">
    <property type="entry name" value="Leu-rich_rpt"/>
</dbReference>
<dbReference type="Pfam" id="PF23598">
    <property type="entry name" value="LRR_14"/>
    <property type="match status" value="1"/>
</dbReference>
<evidence type="ECO:0000256" key="3">
    <source>
        <dbReference type="SAM" id="SignalP"/>
    </source>
</evidence>
<dbReference type="GO" id="GO:0043531">
    <property type="term" value="F:ADP binding"/>
    <property type="evidence" value="ECO:0007669"/>
    <property type="project" value="InterPro"/>
</dbReference>
<feature type="signal peptide" evidence="3">
    <location>
        <begin position="1"/>
        <end position="29"/>
    </location>
</feature>
<evidence type="ECO:0000259" key="4">
    <source>
        <dbReference type="Pfam" id="PF00931"/>
    </source>
</evidence>
<feature type="domain" description="NB-ARC" evidence="4">
    <location>
        <begin position="52"/>
        <end position="193"/>
    </location>
</feature>
<evidence type="ECO:0000256" key="1">
    <source>
        <dbReference type="ARBA" id="ARBA00022737"/>
    </source>
</evidence>
<accession>A0A9R0JUB8</accession>
<dbReference type="Gene3D" id="3.40.50.300">
    <property type="entry name" value="P-loop containing nucleotide triphosphate hydrolases"/>
    <property type="match status" value="1"/>
</dbReference>
<evidence type="ECO:0000259" key="5">
    <source>
        <dbReference type="Pfam" id="PF23598"/>
    </source>
</evidence>
<feature type="domain" description="Disease resistance R13L4/SHOC-2-like LRR" evidence="5">
    <location>
        <begin position="352"/>
        <end position="447"/>
    </location>
</feature>
<dbReference type="AlphaFoldDB" id="A0A9R0JUB8"/>
<dbReference type="PROSITE" id="PS51450">
    <property type="entry name" value="LRR"/>
    <property type="match status" value="1"/>
</dbReference>
<keyword evidence="3" id="KW-0732">Signal</keyword>
<keyword evidence="2" id="KW-0611">Plant defense</keyword>
<evidence type="ECO:0000313" key="6">
    <source>
        <dbReference type="Proteomes" id="UP000813463"/>
    </source>
</evidence>
<keyword evidence="1" id="KW-0677">Repeat</keyword>
<dbReference type="SUPFAM" id="SSF52540">
    <property type="entry name" value="P-loop containing nucleoside triphosphate hydrolases"/>
    <property type="match status" value="1"/>
</dbReference>
<sequence>MSICITLEPPVVICWFILANLVRFRLGKAASTGGFCSSLYSICVTSCATCQVGIGGLGKTTLAQLAYNDDKIEREFTLRMWVCVSQKFDVDKILRRMFELLTDKCYDRFTTETVQIELEHKITRKRYLLILDDVWNENREEWLRLTSMLIVGGKGSRILVTTRSHLVARVIYELEGLSLKDSWTLFEKKAFEGRGQADVELVEIGKEMVRRCANIPLAIKIIASLVYGQGKSKWKSFRDIDLIHLKQDGVLPSVEETGEEYFMTLLHRGFLQDVRQGNLGELVSCEIPAVMHNLAQEASKLEILVANSDTSQFNGKLRHLSVGELNTYPTEDSSVEDFAIEERTVDPRDYKRLPTLNNLLHLRYLDLSHNEYLLELPNSLENLHNLQTLKLDHCQRLKELPRGLRKLVNLKYLEISGCDSLTHMPQGISCLTSLQSLTMFVVGKTDLFKQVRVSELKGWWKSSGKQQQSLAFPRLFGLQVRNCPLLTSIPLCPNVEYFELTGFNEAFNPFGISSNKKAVAVAVAVADQSSSFSGIPTLKKLMIDNVGYLNSCHVESLQQFHYMEIQSAKLRSLST</sequence>
<dbReference type="Proteomes" id="UP000813463">
    <property type="component" value="Chromosome 4"/>
</dbReference>
<dbReference type="KEGG" id="soe:110786597"/>
<dbReference type="InterPro" id="IPR042197">
    <property type="entry name" value="Apaf_helical"/>
</dbReference>
<dbReference type="GeneID" id="110786597"/>